<evidence type="ECO:0000256" key="8">
    <source>
        <dbReference type="ARBA" id="ARBA00022989"/>
    </source>
</evidence>
<dbReference type="GO" id="GO:0003724">
    <property type="term" value="F:RNA helicase activity"/>
    <property type="evidence" value="ECO:0007669"/>
    <property type="project" value="UniProtKB-EC"/>
</dbReference>
<keyword evidence="6" id="KW-0509">mRNA transport</keyword>
<evidence type="ECO:0000256" key="10">
    <source>
        <dbReference type="ARBA" id="ARBA00023132"/>
    </source>
</evidence>
<keyword evidence="11 14" id="KW-0472">Membrane</keyword>
<keyword evidence="4" id="KW-0813">Transport</keyword>
<evidence type="ECO:0000256" key="13">
    <source>
        <dbReference type="SAM" id="MobiDB-lite"/>
    </source>
</evidence>
<proteinExistence type="inferred from homology"/>
<feature type="transmembrane region" description="Helical" evidence="14">
    <location>
        <begin position="28"/>
        <end position="48"/>
    </location>
</feature>
<feature type="transmembrane region" description="Helical" evidence="14">
    <location>
        <begin position="208"/>
        <end position="231"/>
    </location>
</feature>
<feature type="transmembrane region" description="Helical" evidence="14">
    <location>
        <begin position="68"/>
        <end position="88"/>
    </location>
</feature>
<comment type="subcellular location">
    <subcellularLocation>
        <location evidence="1">Nucleus membrane</location>
        <topology evidence="1">Multi-pass membrane protein</topology>
    </subcellularLocation>
    <subcellularLocation>
        <location evidence="2">Nucleus</location>
        <location evidence="2">Nuclear pore complex</location>
    </subcellularLocation>
</comment>
<dbReference type="GO" id="GO:0016787">
    <property type="term" value="F:hydrolase activity"/>
    <property type="evidence" value="ECO:0007669"/>
    <property type="project" value="UniProtKB-KW"/>
</dbReference>
<evidence type="ECO:0000256" key="11">
    <source>
        <dbReference type="ARBA" id="ARBA00023136"/>
    </source>
</evidence>
<keyword evidence="16" id="KW-1185">Reference proteome</keyword>
<dbReference type="GO" id="GO:0005816">
    <property type="term" value="C:spindle pole body"/>
    <property type="evidence" value="ECO:0007669"/>
    <property type="project" value="TreeGrafter"/>
</dbReference>
<dbReference type="PANTHER" id="PTHR13269:SF6">
    <property type="entry name" value="NUCLEOPORIN NDC1"/>
    <property type="match status" value="1"/>
</dbReference>
<organism evidence="15 16">
    <name type="scientific">Coemansia erecta</name>
    <dbReference type="NCBI Taxonomy" id="147472"/>
    <lineage>
        <taxon>Eukaryota</taxon>
        <taxon>Fungi</taxon>
        <taxon>Fungi incertae sedis</taxon>
        <taxon>Zoopagomycota</taxon>
        <taxon>Kickxellomycotina</taxon>
        <taxon>Kickxellomycetes</taxon>
        <taxon>Kickxellales</taxon>
        <taxon>Kickxellaceae</taxon>
        <taxon>Coemansia</taxon>
    </lineage>
</organism>
<feature type="transmembrane region" description="Helical" evidence="14">
    <location>
        <begin position="237"/>
        <end position="263"/>
    </location>
</feature>
<dbReference type="OrthoDB" id="67850at2759"/>
<keyword evidence="8 14" id="KW-1133">Transmembrane helix</keyword>
<feature type="transmembrane region" description="Helical" evidence="14">
    <location>
        <begin position="109"/>
        <end position="133"/>
    </location>
</feature>
<feature type="compositionally biased region" description="Low complexity" evidence="13">
    <location>
        <begin position="424"/>
        <end position="436"/>
    </location>
</feature>
<keyword evidence="5 14" id="KW-0812">Transmembrane</keyword>
<evidence type="ECO:0000256" key="1">
    <source>
        <dbReference type="ARBA" id="ARBA00004232"/>
    </source>
</evidence>
<keyword evidence="9" id="KW-0811">Translocation</keyword>
<evidence type="ECO:0000256" key="6">
    <source>
        <dbReference type="ARBA" id="ARBA00022816"/>
    </source>
</evidence>
<dbReference type="GO" id="GO:0030674">
    <property type="term" value="F:protein-macromolecule adaptor activity"/>
    <property type="evidence" value="ECO:0007669"/>
    <property type="project" value="TreeGrafter"/>
</dbReference>
<reference evidence="15" key="1">
    <citation type="submission" date="2022-07" db="EMBL/GenBank/DDBJ databases">
        <title>Phylogenomic reconstructions and comparative analyses of Kickxellomycotina fungi.</title>
        <authorList>
            <person name="Reynolds N.K."/>
            <person name="Stajich J.E."/>
            <person name="Barry K."/>
            <person name="Grigoriev I.V."/>
            <person name="Crous P."/>
            <person name="Smith M.E."/>
        </authorList>
    </citation>
    <scope>NUCLEOTIDE SEQUENCE</scope>
    <source>
        <strain evidence="15">NBRC 32514</strain>
    </source>
</reference>
<gene>
    <name evidence="15" type="primary">NDC1</name>
    <name evidence="15" type="ORF">LPJ53_000266</name>
</gene>
<dbReference type="GO" id="GO:0051028">
    <property type="term" value="P:mRNA transport"/>
    <property type="evidence" value="ECO:0007669"/>
    <property type="project" value="UniProtKB-KW"/>
</dbReference>
<evidence type="ECO:0000256" key="4">
    <source>
        <dbReference type="ARBA" id="ARBA00022448"/>
    </source>
</evidence>
<dbReference type="GO" id="GO:0031965">
    <property type="term" value="C:nuclear membrane"/>
    <property type="evidence" value="ECO:0007669"/>
    <property type="project" value="UniProtKB-SubCell"/>
</dbReference>
<evidence type="ECO:0000313" key="16">
    <source>
        <dbReference type="Proteomes" id="UP001149813"/>
    </source>
</evidence>
<dbReference type="GO" id="GO:0015031">
    <property type="term" value="P:protein transport"/>
    <property type="evidence" value="ECO:0007669"/>
    <property type="project" value="UniProtKB-KW"/>
</dbReference>
<comment type="similarity">
    <text evidence="3">Belongs to the NDC1 family.</text>
</comment>
<evidence type="ECO:0000313" key="15">
    <source>
        <dbReference type="EMBL" id="KAJ1725596.1"/>
    </source>
</evidence>
<feature type="transmembrane region" description="Helical" evidence="14">
    <location>
        <begin position="153"/>
        <end position="174"/>
    </location>
</feature>
<dbReference type="GO" id="GO:0070762">
    <property type="term" value="C:nuclear pore transmembrane ring"/>
    <property type="evidence" value="ECO:0007669"/>
    <property type="project" value="TreeGrafter"/>
</dbReference>
<dbReference type="GO" id="GO:0006999">
    <property type="term" value="P:nuclear pore organization"/>
    <property type="evidence" value="ECO:0007669"/>
    <property type="project" value="TreeGrafter"/>
</dbReference>
<evidence type="ECO:0000256" key="3">
    <source>
        <dbReference type="ARBA" id="ARBA00005760"/>
    </source>
</evidence>
<evidence type="ECO:0000256" key="9">
    <source>
        <dbReference type="ARBA" id="ARBA00023010"/>
    </source>
</evidence>
<feature type="region of interest" description="Disordered" evidence="13">
    <location>
        <begin position="373"/>
        <end position="436"/>
    </location>
</feature>
<dbReference type="EC" id="3.6.4.13" evidence="15"/>
<accession>A0A9W7Y2B3</accession>
<sequence length="598" mass="66222">MAYRNGRDRAVASTDFAKLCPEVFRKRFLRACFYQLILSYCVGVVASLNLRHGVFTILKALFSTRTLVYTVVSYGAAVAVLLAHAYLYRVTRTTYDSHFPGLQRLLRNPVSTGAVIGVYVALAQAMFFVHRWISGGHSARMWLYPEGQYGPPQLNPAWLASWLLATATGASYGVQLITNERLQLSFPSIEQSRIHALRSRLPTCFSRAFGFSKAVVLLFWLVYFVFGWFFYRIACGLLAHVLTTTAYAVGNPLFSLSGVVFWIHSSTTMVATWEIAHQVFEVIATEPTHINELSRDSNLCLVNGLKHGKDQLVQHLAYQELYRLVEFSPERRVDIYTDIDRSSGSMWKQISTQCIDVIKAATAQLQAQQKAAADAANASKKPAKPAPETGKPATDPAAKSLSGAPIKPLLQQDSRSAANGTVGPARAASTTNTPAASTQALFEPEAQGLEKYVLTLIWNTLTHSKLGENVLLWSLHARSMTAFANFQLQVWAVRSLMRLVECSLEEDRYGVVQGDIGTVLEVVFAYMGALEKCIGISEAGSGMRPFNVQTAARQPQMLAQVVRNSTYAFTTRFYVHLESLKLPAEVARKLQAYADFKA</sequence>
<keyword evidence="7" id="KW-0653">Protein transport</keyword>
<keyword evidence="15" id="KW-0378">Hydrolase</keyword>
<dbReference type="PANTHER" id="PTHR13269">
    <property type="entry name" value="NUCLEOPORIN NDC1"/>
    <property type="match status" value="1"/>
</dbReference>
<dbReference type="EMBL" id="JANBOJ010000003">
    <property type="protein sequence ID" value="KAJ1725596.1"/>
    <property type="molecule type" value="Genomic_DNA"/>
</dbReference>
<dbReference type="AlphaFoldDB" id="A0A9W7Y2B3"/>
<evidence type="ECO:0000256" key="7">
    <source>
        <dbReference type="ARBA" id="ARBA00022927"/>
    </source>
</evidence>
<dbReference type="Proteomes" id="UP001149813">
    <property type="component" value="Unassembled WGS sequence"/>
</dbReference>
<dbReference type="InterPro" id="IPR019049">
    <property type="entry name" value="Nucleoporin_prot_Ndc1/Nup"/>
</dbReference>
<keyword evidence="10" id="KW-0906">Nuclear pore complex</keyword>
<evidence type="ECO:0000256" key="5">
    <source>
        <dbReference type="ARBA" id="ARBA00022692"/>
    </source>
</evidence>
<keyword evidence="12" id="KW-0539">Nucleus</keyword>
<dbReference type="Pfam" id="PF09531">
    <property type="entry name" value="Ndc1_Nup"/>
    <property type="match status" value="1"/>
</dbReference>
<evidence type="ECO:0000256" key="2">
    <source>
        <dbReference type="ARBA" id="ARBA00004567"/>
    </source>
</evidence>
<evidence type="ECO:0000256" key="14">
    <source>
        <dbReference type="SAM" id="Phobius"/>
    </source>
</evidence>
<name>A0A9W7Y2B3_9FUNG</name>
<comment type="caution">
    <text evidence="15">The sequence shown here is derived from an EMBL/GenBank/DDBJ whole genome shotgun (WGS) entry which is preliminary data.</text>
</comment>
<protein>
    <submittedName>
        <fullName evidence="15">Nuclear pore complex subunit</fullName>
        <ecNumber evidence="15">3.6.4.13</ecNumber>
    </submittedName>
</protein>
<evidence type="ECO:0000256" key="12">
    <source>
        <dbReference type="ARBA" id="ARBA00023242"/>
    </source>
</evidence>